<evidence type="ECO:0000313" key="6">
    <source>
        <dbReference type="EMBL" id="QCO13026.1"/>
    </source>
</evidence>
<sequence length="257" mass="29658">MRHDREIQGSEPEWSEFVPPLFFEEVLALWSRERTRPKRERTRYMLLSIVARHLRTAPGKLMTVEALLDEAGLSRGTFYNHFKDMDECAVVLVNLFFEHVTHRRTVTKGPRSSYEAILIANTDYCRAYEANAGVYSLFSELATRNPEVLRMRERMNSEWVDRIIAVVARRRGQSFDKEERGKFEGVLRLLIAMTIESLRERFVHGDALLCRSFPTADSLAKALSDQWYYAMAEFERPSQSCGEDGTARPAGNDPGVR</sequence>
<evidence type="ECO:0000256" key="1">
    <source>
        <dbReference type="ARBA" id="ARBA00023125"/>
    </source>
</evidence>
<accession>A0A4D8QX34</accession>
<evidence type="ECO:0000313" key="8">
    <source>
        <dbReference type="Proteomes" id="UP001277471"/>
    </source>
</evidence>
<dbReference type="SUPFAM" id="SSF48498">
    <property type="entry name" value="Tetracyclin repressor-like, C-terminal domain"/>
    <property type="match status" value="1"/>
</dbReference>
<evidence type="ECO:0000313" key="5">
    <source>
        <dbReference type="EMBL" id="MDX5950175.1"/>
    </source>
</evidence>
<dbReference type="EMBL" id="CP032342">
    <property type="protein sequence ID" value="QCO13026.1"/>
    <property type="molecule type" value="Genomic_DNA"/>
</dbReference>
<evidence type="ECO:0000256" key="2">
    <source>
        <dbReference type="PROSITE-ProRule" id="PRU00335"/>
    </source>
</evidence>
<dbReference type="EMBL" id="JAWXYC010000001">
    <property type="protein sequence ID" value="MDX5950175.1"/>
    <property type="molecule type" value="Genomic_DNA"/>
</dbReference>
<feature type="domain" description="HTH tetR-type" evidence="4">
    <location>
        <begin position="40"/>
        <end position="100"/>
    </location>
</feature>
<dbReference type="RefSeq" id="WP_079285554.1">
    <property type="nucleotide sequence ID" value="NZ_CP032342.1"/>
</dbReference>
<keyword evidence="8" id="KW-1185">Reference proteome</keyword>
<evidence type="ECO:0000259" key="4">
    <source>
        <dbReference type="PROSITE" id="PS50977"/>
    </source>
</evidence>
<dbReference type="Proteomes" id="UP001277471">
    <property type="component" value="Unassembled WGS sequence"/>
</dbReference>
<evidence type="ECO:0000256" key="3">
    <source>
        <dbReference type="SAM" id="MobiDB-lite"/>
    </source>
</evidence>
<dbReference type="InterPro" id="IPR001647">
    <property type="entry name" value="HTH_TetR"/>
</dbReference>
<reference evidence="5 8" key="2">
    <citation type="submission" date="2023-11" db="EMBL/GenBank/DDBJ databases">
        <title>MicrobeMod: A computational toolkit for identifying prokaryotic methylation and restriction-modification with nanopore sequencing.</title>
        <authorList>
            <person name="Crits-Christoph A."/>
            <person name="Kang S.C."/>
            <person name="Lee H."/>
            <person name="Ostrov N."/>
        </authorList>
    </citation>
    <scope>NUCLEOTIDE SEQUENCE [LARGE SCALE GENOMIC DNA]</scope>
    <source>
        <strain evidence="5 8">ATCC 29145</strain>
    </source>
</reference>
<keyword evidence="1 2" id="KW-0238">DNA-binding</keyword>
<dbReference type="PROSITE" id="PS50977">
    <property type="entry name" value="HTH_TETR_2"/>
    <property type="match status" value="1"/>
</dbReference>
<geneLocation type="plasmid" evidence="6 7">
    <name>p3</name>
</geneLocation>
<feature type="DNA-binding region" description="H-T-H motif" evidence="2">
    <location>
        <begin position="63"/>
        <end position="82"/>
    </location>
</feature>
<proteinExistence type="predicted"/>
<protein>
    <submittedName>
        <fullName evidence="6">TetR/AcrR family transcriptional regulator</fullName>
    </submittedName>
</protein>
<dbReference type="Proteomes" id="UP000298774">
    <property type="component" value="Plasmid p3"/>
</dbReference>
<name>A0A4D8QX34_AZOBR</name>
<gene>
    <name evidence="6" type="ORF">D3868_25650</name>
    <name evidence="5" type="ORF">SIM66_02985</name>
</gene>
<dbReference type="GO" id="GO:0003677">
    <property type="term" value="F:DNA binding"/>
    <property type="evidence" value="ECO:0007669"/>
    <property type="project" value="UniProtKB-UniRule"/>
</dbReference>
<organism evidence="6 7">
    <name type="scientific">Azospirillum brasilense</name>
    <dbReference type="NCBI Taxonomy" id="192"/>
    <lineage>
        <taxon>Bacteria</taxon>
        <taxon>Pseudomonadati</taxon>
        <taxon>Pseudomonadota</taxon>
        <taxon>Alphaproteobacteria</taxon>
        <taxon>Rhodospirillales</taxon>
        <taxon>Azospirillaceae</taxon>
        <taxon>Azospirillum</taxon>
    </lineage>
</organism>
<dbReference type="InterPro" id="IPR036271">
    <property type="entry name" value="Tet_transcr_reg_TetR-rel_C_sf"/>
</dbReference>
<dbReference type="GeneID" id="56447414"/>
<keyword evidence="6" id="KW-0614">Plasmid</keyword>
<evidence type="ECO:0000313" key="7">
    <source>
        <dbReference type="Proteomes" id="UP000298774"/>
    </source>
</evidence>
<dbReference type="AlphaFoldDB" id="A0A4D8QX34"/>
<dbReference type="SUPFAM" id="SSF46689">
    <property type="entry name" value="Homeodomain-like"/>
    <property type="match status" value="1"/>
</dbReference>
<dbReference type="Pfam" id="PF00440">
    <property type="entry name" value="TetR_N"/>
    <property type="match status" value="1"/>
</dbReference>
<feature type="region of interest" description="Disordered" evidence="3">
    <location>
        <begin position="236"/>
        <end position="257"/>
    </location>
</feature>
<dbReference type="Gene3D" id="1.10.357.10">
    <property type="entry name" value="Tetracycline Repressor, domain 2"/>
    <property type="match status" value="1"/>
</dbReference>
<dbReference type="InterPro" id="IPR009057">
    <property type="entry name" value="Homeodomain-like_sf"/>
</dbReference>
<dbReference type="Gene3D" id="1.10.10.60">
    <property type="entry name" value="Homeodomain-like"/>
    <property type="match status" value="1"/>
</dbReference>
<reference evidence="6 7" key="1">
    <citation type="submission" date="2018-09" db="EMBL/GenBank/DDBJ databases">
        <title>Whole genome based analysis of evolution and adaptive divergence in Indian and Brazilian strains of Azospirillum brasilense.</title>
        <authorList>
            <person name="Singh C."/>
            <person name="Tripathi A.K."/>
        </authorList>
    </citation>
    <scope>NUCLEOTIDE SEQUENCE [LARGE SCALE GENOMIC DNA]</scope>
    <source>
        <strain evidence="6 7">MTCC4038</strain>
        <plasmid evidence="6 7">p3</plasmid>
    </source>
</reference>